<proteinExistence type="predicted"/>
<protein>
    <submittedName>
        <fullName evidence="1">Uncharacterized protein</fullName>
    </submittedName>
</protein>
<dbReference type="AlphaFoldDB" id="A0A1E5LEM0"/>
<dbReference type="RefSeq" id="WP_069717458.1">
    <property type="nucleotide sequence ID" value="NZ_MJEH01000026.1"/>
</dbReference>
<gene>
    <name evidence="1" type="ORF">BFG57_15470</name>
</gene>
<comment type="caution">
    <text evidence="1">The sequence shown here is derived from an EMBL/GenBank/DDBJ whole genome shotgun (WGS) entry which is preliminary data.</text>
</comment>
<sequence>MRKIGIFLAAVLLVTILICYSIEIKDKRLLDMKTTEHYIVQQNFEQMKYFNHNVALYIDGEIPLEAVDVGSTYLLNSYSQFVAQIFSQGLQESQDFKEIDYIWRYSYFNITINEDSTEEDLKKLQKIEAQFLEIENRINNEIEMLTEKIRNYWWAGNRYRSFS</sequence>
<dbReference type="Proteomes" id="UP000095209">
    <property type="component" value="Unassembled WGS sequence"/>
</dbReference>
<name>A0A1E5LEM0_9BACI</name>
<accession>A0A1E5LEM0</accession>
<dbReference type="EMBL" id="MJEH01000026">
    <property type="protein sequence ID" value="OEH92533.1"/>
    <property type="molecule type" value="Genomic_DNA"/>
</dbReference>
<keyword evidence="2" id="KW-1185">Reference proteome</keyword>
<reference evidence="1 2" key="1">
    <citation type="submission" date="2016-08" db="EMBL/GenBank/DDBJ databases">
        <title>Genome of Bacillus solimangrovi GH2-4.</title>
        <authorList>
            <person name="Lim S."/>
            <person name="Kim B.-C."/>
        </authorList>
    </citation>
    <scope>NUCLEOTIDE SEQUENCE [LARGE SCALE GENOMIC DNA]</scope>
    <source>
        <strain evidence="1 2">GH2-4</strain>
    </source>
</reference>
<evidence type="ECO:0000313" key="1">
    <source>
        <dbReference type="EMBL" id="OEH92533.1"/>
    </source>
</evidence>
<dbReference type="OrthoDB" id="9919463at2"/>
<organism evidence="1 2">
    <name type="scientific">Bacillus solimangrovi</name>
    <dbReference type="NCBI Taxonomy" id="1305675"/>
    <lineage>
        <taxon>Bacteria</taxon>
        <taxon>Bacillati</taxon>
        <taxon>Bacillota</taxon>
        <taxon>Bacilli</taxon>
        <taxon>Bacillales</taxon>
        <taxon>Bacillaceae</taxon>
        <taxon>Bacillus</taxon>
    </lineage>
</organism>
<evidence type="ECO:0000313" key="2">
    <source>
        <dbReference type="Proteomes" id="UP000095209"/>
    </source>
</evidence>